<dbReference type="CDD" id="cd02440">
    <property type="entry name" value="AdoMet_MTases"/>
    <property type="match status" value="1"/>
</dbReference>
<dbReference type="NCBIfam" id="TIGR00095">
    <property type="entry name" value="16S rRNA (guanine(966)-N(2))-methyltransferase RsmD"/>
    <property type="match status" value="1"/>
</dbReference>
<keyword evidence="1 4" id="KW-0489">Methyltransferase</keyword>
<gene>
    <name evidence="4" type="ordered locus">Isop_1268</name>
</gene>
<dbReference type="EMBL" id="CP002353">
    <property type="protein sequence ID" value="ADV61854.1"/>
    <property type="molecule type" value="Genomic_DNA"/>
</dbReference>
<dbReference type="SUPFAM" id="SSF53335">
    <property type="entry name" value="S-adenosyl-L-methionine-dependent methyltransferases"/>
    <property type="match status" value="1"/>
</dbReference>
<reference evidence="4 5" key="2">
    <citation type="journal article" date="2011" name="Stand. Genomic Sci.">
        <title>Complete genome sequence of Isosphaera pallida type strain (IS1B).</title>
        <authorList>
            <consortium name="US DOE Joint Genome Institute (JGI-PGF)"/>
            <person name="Goker M."/>
            <person name="Cleland D."/>
            <person name="Saunders E."/>
            <person name="Lapidus A."/>
            <person name="Nolan M."/>
            <person name="Lucas S."/>
            <person name="Hammon N."/>
            <person name="Deshpande S."/>
            <person name="Cheng J.F."/>
            <person name="Tapia R."/>
            <person name="Han C."/>
            <person name="Goodwin L."/>
            <person name="Pitluck S."/>
            <person name="Liolios K."/>
            <person name="Pagani I."/>
            <person name="Ivanova N."/>
            <person name="Mavromatis K."/>
            <person name="Pati A."/>
            <person name="Chen A."/>
            <person name="Palaniappan K."/>
            <person name="Land M."/>
            <person name="Hauser L."/>
            <person name="Chang Y.J."/>
            <person name="Jeffries C.D."/>
            <person name="Detter J.C."/>
            <person name="Beck B."/>
            <person name="Woyke T."/>
            <person name="Bristow J."/>
            <person name="Eisen J.A."/>
            <person name="Markowitz V."/>
            <person name="Hugenholtz P."/>
            <person name="Kyrpides N.C."/>
            <person name="Klenk H.P."/>
        </authorList>
    </citation>
    <scope>NUCLEOTIDE SEQUENCE [LARGE SCALE GENOMIC DNA]</scope>
    <source>
        <strain evidence="5">ATCC 43644 / DSM 9630 / IS1B</strain>
    </source>
</reference>
<dbReference type="InParanoid" id="E8R6F3"/>
<evidence type="ECO:0000313" key="4">
    <source>
        <dbReference type="EMBL" id="ADV61854.1"/>
    </source>
</evidence>
<dbReference type="PANTHER" id="PTHR43542">
    <property type="entry name" value="METHYLTRANSFERASE"/>
    <property type="match status" value="1"/>
</dbReference>
<feature type="compositionally biased region" description="Basic and acidic residues" evidence="3">
    <location>
        <begin position="200"/>
        <end position="209"/>
    </location>
</feature>
<dbReference type="FunCoup" id="E8R6F3">
    <property type="interactions" value="291"/>
</dbReference>
<dbReference type="Proteomes" id="UP000008631">
    <property type="component" value="Chromosome"/>
</dbReference>
<dbReference type="Gene3D" id="3.40.50.150">
    <property type="entry name" value="Vaccinia Virus protein VP39"/>
    <property type="match status" value="1"/>
</dbReference>
<dbReference type="OrthoDB" id="9803017at2"/>
<evidence type="ECO:0000256" key="2">
    <source>
        <dbReference type="ARBA" id="ARBA00022679"/>
    </source>
</evidence>
<proteinExistence type="predicted"/>
<evidence type="ECO:0000256" key="3">
    <source>
        <dbReference type="SAM" id="MobiDB-lite"/>
    </source>
</evidence>
<dbReference type="KEGG" id="ipa:Isop_1268"/>
<dbReference type="GO" id="GO:0008168">
    <property type="term" value="F:methyltransferase activity"/>
    <property type="evidence" value="ECO:0007669"/>
    <property type="project" value="UniProtKB-KW"/>
</dbReference>
<dbReference type="PANTHER" id="PTHR43542:SF1">
    <property type="entry name" value="METHYLTRANSFERASE"/>
    <property type="match status" value="1"/>
</dbReference>
<organism evidence="4 5">
    <name type="scientific">Isosphaera pallida (strain ATCC 43644 / DSM 9630 / IS1B)</name>
    <dbReference type="NCBI Taxonomy" id="575540"/>
    <lineage>
        <taxon>Bacteria</taxon>
        <taxon>Pseudomonadati</taxon>
        <taxon>Planctomycetota</taxon>
        <taxon>Planctomycetia</taxon>
        <taxon>Isosphaerales</taxon>
        <taxon>Isosphaeraceae</taxon>
        <taxon>Isosphaera</taxon>
    </lineage>
</organism>
<protein>
    <submittedName>
        <fullName evidence="4">Methyltransferase</fullName>
    </submittedName>
</protein>
<accession>E8R6F3</accession>
<feature type="region of interest" description="Disordered" evidence="3">
    <location>
        <begin position="186"/>
        <end position="209"/>
    </location>
</feature>
<dbReference type="HOGENOM" id="CLU_075826_0_2_0"/>
<dbReference type="RefSeq" id="WP_013564143.1">
    <property type="nucleotide sequence ID" value="NC_014962.1"/>
</dbReference>
<dbReference type="InterPro" id="IPR004398">
    <property type="entry name" value="RNA_MeTrfase_RsmD"/>
</dbReference>
<evidence type="ECO:0000313" key="5">
    <source>
        <dbReference type="Proteomes" id="UP000008631"/>
    </source>
</evidence>
<dbReference type="InterPro" id="IPR029063">
    <property type="entry name" value="SAM-dependent_MTases_sf"/>
</dbReference>
<keyword evidence="2" id="KW-0808">Transferase</keyword>
<evidence type="ECO:0000256" key="1">
    <source>
        <dbReference type="ARBA" id="ARBA00022603"/>
    </source>
</evidence>
<dbReference type="PIRSF" id="PIRSF004553">
    <property type="entry name" value="CHP00095"/>
    <property type="match status" value="1"/>
</dbReference>
<reference key="1">
    <citation type="submission" date="2010-11" db="EMBL/GenBank/DDBJ databases">
        <title>The complete sequence of chromosome of Isophaera pallida ATCC 43644.</title>
        <authorList>
            <consortium name="US DOE Joint Genome Institute (JGI-PGF)"/>
            <person name="Lucas S."/>
            <person name="Copeland A."/>
            <person name="Lapidus A."/>
            <person name="Bruce D."/>
            <person name="Goodwin L."/>
            <person name="Pitluck S."/>
            <person name="Kyrpides N."/>
            <person name="Mavromatis K."/>
            <person name="Pagani I."/>
            <person name="Ivanova N."/>
            <person name="Saunders E."/>
            <person name="Brettin T."/>
            <person name="Detter J.C."/>
            <person name="Han C."/>
            <person name="Tapia R."/>
            <person name="Land M."/>
            <person name="Hauser L."/>
            <person name="Markowitz V."/>
            <person name="Cheng J.-F."/>
            <person name="Hugenholtz P."/>
            <person name="Woyke T."/>
            <person name="Wu D."/>
            <person name="Eisen J.A."/>
        </authorList>
    </citation>
    <scope>NUCLEOTIDE SEQUENCE</scope>
    <source>
        <strain>ATCC 43644</strain>
    </source>
</reference>
<name>E8R6F3_ISOPI</name>
<keyword evidence="5" id="KW-1185">Reference proteome</keyword>
<dbReference type="STRING" id="575540.Isop_1268"/>
<dbReference type="Pfam" id="PF03602">
    <property type="entry name" value="Cons_hypoth95"/>
    <property type="match status" value="1"/>
</dbReference>
<dbReference type="GO" id="GO:0031167">
    <property type="term" value="P:rRNA methylation"/>
    <property type="evidence" value="ECO:0007669"/>
    <property type="project" value="InterPro"/>
</dbReference>
<dbReference type="AlphaFoldDB" id="E8R6F3"/>
<sequence length="209" mass="23466">MPLRIIAGQRGGFKLEAPHNRRTRPTSDRVRESVFNILGELVEGATAIDLFAGTGAMGLEALSRGASRAVLVEHDRETVQVIKRNLAHVRYEDRVEVIAGDAYRHARGLRFQPGDPPVILFLDPPYVEYERNWKKLRDLLHHLWINLPVDSAIVLEAGERLREGLLPEPSQWDLRRYGGTTIALAVKSQVDPSEPPSEEGETRPDQPEA</sequence>
<dbReference type="eggNOG" id="COG0742">
    <property type="taxonomic scope" value="Bacteria"/>
</dbReference>